<dbReference type="OrthoDB" id="3521766at2"/>
<dbReference type="SUPFAM" id="SSF50630">
    <property type="entry name" value="Acid proteases"/>
    <property type="match status" value="2"/>
</dbReference>
<dbReference type="Proteomes" id="UP000223913">
    <property type="component" value="Unassembled WGS sequence"/>
</dbReference>
<evidence type="ECO:0008006" key="3">
    <source>
        <dbReference type="Google" id="ProtNLM"/>
    </source>
</evidence>
<comment type="caution">
    <text evidence="1">The sequence shown here is derived from an EMBL/GenBank/DDBJ whole genome shotgun (WGS) entry which is preliminary data.</text>
</comment>
<dbReference type="AlphaFoldDB" id="A0A2D0NJ84"/>
<dbReference type="RefSeq" id="WP_099148461.1">
    <property type="nucleotide sequence ID" value="NZ_PDUD01000002.1"/>
</dbReference>
<gene>
    <name evidence="1" type="ORF">CRP01_02750</name>
</gene>
<reference evidence="1 2" key="1">
    <citation type="submission" date="2017-10" db="EMBL/GenBank/DDBJ databases">
        <title>The draft genome sequence of Lewinella nigricans NBRC 102662.</title>
        <authorList>
            <person name="Wang K."/>
        </authorList>
    </citation>
    <scope>NUCLEOTIDE SEQUENCE [LARGE SCALE GENOMIC DNA]</scope>
    <source>
        <strain evidence="1 2">NBRC 102662</strain>
    </source>
</reference>
<proteinExistence type="predicted"/>
<evidence type="ECO:0000313" key="2">
    <source>
        <dbReference type="Proteomes" id="UP000223913"/>
    </source>
</evidence>
<keyword evidence="2" id="KW-1185">Reference proteome</keyword>
<evidence type="ECO:0000313" key="1">
    <source>
        <dbReference type="EMBL" id="PHN08259.1"/>
    </source>
</evidence>
<organism evidence="1 2">
    <name type="scientific">Flavilitoribacter nigricans (strain ATCC 23147 / DSM 23189 / NBRC 102662 / NCIMB 1420 / SS-2)</name>
    <name type="common">Lewinella nigricans</name>
    <dbReference type="NCBI Taxonomy" id="1122177"/>
    <lineage>
        <taxon>Bacteria</taxon>
        <taxon>Pseudomonadati</taxon>
        <taxon>Bacteroidota</taxon>
        <taxon>Saprospiria</taxon>
        <taxon>Saprospirales</taxon>
        <taxon>Lewinellaceae</taxon>
        <taxon>Flavilitoribacter</taxon>
    </lineage>
</organism>
<protein>
    <recommendedName>
        <fullName evidence="3">Peptidase A2 domain-containing protein</fullName>
    </recommendedName>
</protein>
<dbReference type="Gene3D" id="2.40.70.10">
    <property type="entry name" value="Acid Proteases"/>
    <property type="match status" value="2"/>
</dbReference>
<sequence>MTTRYIISSLLMVSMIFTASASIKSIPFKLVRGVMVIHATVDGQTGNFILDSGVPGVVLNARYFTGKKSYAINCSGFQFIGGISEECQGRVIRMSLGEVSYRGYAAVVDLQPVEKAKRMNILGMVGFKAFKKYEVVFDFHLEEIQLYELDQKGNRTSPEHYVLPDATLNLRFLEHLPYISARIGSREIRLGLDTGAEVNILSEEIYEDNGKLVDNIRSKRIVTMGGTLETLICGNVRSLRINGQLLPEMQTIFMSLDQLNKLSGPDLDGLIGPEFLKHFRTAFNFKRKEIYFWKGDDRLRAARN</sequence>
<name>A0A2D0NJ84_FLAN2</name>
<dbReference type="InterPro" id="IPR021109">
    <property type="entry name" value="Peptidase_aspartic_dom_sf"/>
</dbReference>
<accession>A0A2D0NJ84</accession>
<dbReference type="Pfam" id="PF13650">
    <property type="entry name" value="Asp_protease_2"/>
    <property type="match status" value="1"/>
</dbReference>
<dbReference type="EMBL" id="PDUD01000002">
    <property type="protein sequence ID" value="PHN08259.1"/>
    <property type="molecule type" value="Genomic_DNA"/>
</dbReference>